<dbReference type="Proteomes" id="UP000232323">
    <property type="component" value="Unassembled WGS sequence"/>
</dbReference>
<protein>
    <recommendedName>
        <fullName evidence="3">CR-type domain-containing protein</fullName>
    </recommendedName>
</protein>
<evidence type="ECO:0008006" key="3">
    <source>
        <dbReference type="Google" id="ProtNLM"/>
    </source>
</evidence>
<accession>A0A250X3J6</accession>
<dbReference type="EMBL" id="BEGY01000026">
    <property type="protein sequence ID" value="GAX77653.1"/>
    <property type="molecule type" value="Genomic_DNA"/>
</dbReference>
<name>A0A250X3J6_9CHLO</name>
<evidence type="ECO:0000313" key="2">
    <source>
        <dbReference type="Proteomes" id="UP000232323"/>
    </source>
</evidence>
<comment type="caution">
    <text evidence="1">The sequence shown here is derived from an EMBL/GenBank/DDBJ whole genome shotgun (WGS) entry which is preliminary data.</text>
</comment>
<keyword evidence="2" id="KW-1185">Reference proteome</keyword>
<sequence length="147" mass="15740">MHSTLCSAPLRSFSKGSGHVPRFIEHKTAVAFQKRTDLERDDLVEECCVIAEPPKDLNLVKLLLFGSASRVQRGTCSCLQCRGNGTSSCTECKSSGLLSRGNVARSEGGLTSNRCSCCHGLGHLICPSCNGSGLRFRGPDLPCKVPE</sequence>
<organism evidence="1 2">
    <name type="scientific">Chlamydomonas eustigma</name>
    <dbReference type="NCBI Taxonomy" id="1157962"/>
    <lineage>
        <taxon>Eukaryota</taxon>
        <taxon>Viridiplantae</taxon>
        <taxon>Chlorophyta</taxon>
        <taxon>core chlorophytes</taxon>
        <taxon>Chlorophyceae</taxon>
        <taxon>CS clade</taxon>
        <taxon>Chlamydomonadales</taxon>
        <taxon>Chlamydomonadaceae</taxon>
        <taxon>Chlamydomonas</taxon>
    </lineage>
</organism>
<proteinExistence type="predicted"/>
<evidence type="ECO:0000313" key="1">
    <source>
        <dbReference type="EMBL" id="GAX77653.1"/>
    </source>
</evidence>
<reference evidence="1 2" key="1">
    <citation type="submission" date="2017-08" db="EMBL/GenBank/DDBJ databases">
        <title>Acidophilic green algal genome provides insights into adaptation to an acidic environment.</title>
        <authorList>
            <person name="Hirooka S."/>
            <person name="Hirose Y."/>
            <person name="Kanesaki Y."/>
            <person name="Higuchi S."/>
            <person name="Fujiwara T."/>
            <person name="Onuma R."/>
            <person name="Era A."/>
            <person name="Ohbayashi R."/>
            <person name="Uzuka A."/>
            <person name="Nozaki H."/>
            <person name="Yoshikawa H."/>
            <person name="Miyagishima S.Y."/>
        </authorList>
    </citation>
    <scope>NUCLEOTIDE SEQUENCE [LARGE SCALE GENOMIC DNA]</scope>
    <source>
        <strain evidence="1 2">NIES-2499</strain>
    </source>
</reference>
<dbReference type="AlphaFoldDB" id="A0A250X3J6"/>
<gene>
    <name evidence="1" type="ORF">CEUSTIGMA_g5096.t1</name>
</gene>